<evidence type="ECO:0000259" key="4">
    <source>
        <dbReference type="Pfam" id="PF00675"/>
    </source>
</evidence>
<dbReference type="InterPro" id="IPR011249">
    <property type="entry name" value="Metalloenz_LuxS/M16"/>
</dbReference>
<dbReference type="HOGENOM" id="CLU_009902_3_3_9"/>
<dbReference type="GO" id="GO:0006508">
    <property type="term" value="P:proteolysis"/>
    <property type="evidence" value="ECO:0007669"/>
    <property type="project" value="UniProtKB-KW"/>
</dbReference>
<dbReference type="EMBL" id="CP001145">
    <property type="protein sequence ID" value="ACI17051.1"/>
    <property type="molecule type" value="Genomic_DNA"/>
</dbReference>
<protein>
    <submittedName>
        <fullName evidence="6">Zinc protease, putative</fullName>
    </submittedName>
</protein>
<dbReference type="Proteomes" id="UP000001732">
    <property type="component" value="Chromosome"/>
</dbReference>
<dbReference type="OrthoDB" id="9811314at2"/>
<dbReference type="AlphaFoldDB" id="B5Y7Z9"/>
<dbReference type="GO" id="GO:0046872">
    <property type="term" value="F:metal ion binding"/>
    <property type="evidence" value="ECO:0007669"/>
    <property type="project" value="InterPro"/>
</dbReference>
<feature type="domain" description="Peptidase M16 N-terminal" evidence="4">
    <location>
        <begin position="19"/>
        <end position="156"/>
    </location>
</feature>
<comment type="similarity">
    <text evidence="2 3">Belongs to the peptidase M16 family.</text>
</comment>
<reference evidence="7" key="1">
    <citation type="submission" date="2008-08" db="EMBL/GenBank/DDBJ databases">
        <title>The complete genome sequence of Coprothermobacter proteolyticus strain ATCC 5245 / DSM 5265 / BT.</title>
        <authorList>
            <person name="Dodson R.J."/>
            <person name="Durkin A.S."/>
            <person name="Wu M."/>
            <person name="Eisen J."/>
            <person name="Sutton G."/>
        </authorList>
    </citation>
    <scope>NUCLEOTIDE SEQUENCE [LARGE SCALE GENOMIC DNA]</scope>
    <source>
        <strain evidence="7">ATCC 35245 / DSM 5265 / OCM 4 / BT</strain>
    </source>
</reference>
<organism evidence="6 7">
    <name type="scientific">Coprothermobacter proteolyticus (strain ATCC 35245 / DSM 5265 / OCM 4 / BT)</name>
    <dbReference type="NCBI Taxonomy" id="309798"/>
    <lineage>
        <taxon>Bacteria</taxon>
        <taxon>Pseudomonadati</taxon>
        <taxon>Coprothermobacterota</taxon>
        <taxon>Coprothermobacteria</taxon>
        <taxon>Coprothermobacterales</taxon>
        <taxon>Coprothermobacteraceae</taxon>
        <taxon>Coprothermobacter</taxon>
    </lineage>
</organism>
<evidence type="ECO:0000256" key="1">
    <source>
        <dbReference type="ARBA" id="ARBA00001947"/>
    </source>
</evidence>
<name>B5Y7Z9_COPPD</name>
<comment type="cofactor">
    <cofactor evidence="1">
        <name>Zn(2+)</name>
        <dbReference type="ChEBI" id="CHEBI:29105"/>
    </cofactor>
</comment>
<gene>
    <name evidence="6" type="ordered locus">COPRO5265_0537</name>
</gene>
<dbReference type="InterPro" id="IPR007863">
    <property type="entry name" value="Peptidase_M16_C"/>
</dbReference>
<sequence>MNIETLNTEFPSLYVKRDTSVFSITIAIPGGAMAEEEGQYGYAHLLEHMLFRGTRTYATSKDLAMEIEGVGGRYNGFTTYDAIYLTATVPANYWQNAVKVLFSLAYEPLLEETALSTEKQVVISEIQMAQDQPEERAYSHLQKTMWNGHRLREDVIGRRKDIENATKTKLYIFWEKLIYQKPCVAIAGPIDGKVLESFLRNVYIPSPLVDPIKHMERPEFTPGSSRIKEDTQQTYYRLALQACEAARDDIFVYQLISNILGGSSFSQLFLRIREEEGLSYSVYSTVEATSVAGALIVSCDLKPKGLDRTKSIIQEEIERLSQAKLTVDELDRFKRFTVGAYTMSLESTSSISLLLADRFVTRNRVWDPQSEIQYINSISVDLISENLKHSMEAGSAEVILGP</sequence>
<dbReference type="RefSeq" id="WP_012543703.1">
    <property type="nucleotide sequence ID" value="NC_011295.1"/>
</dbReference>
<dbReference type="InterPro" id="IPR011765">
    <property type="entry name" value="Pept_M16_N"/>
</dbReference>
<feature type="domain" description="Peptidase M16 C-terminal" evidence="5">
    <location>
        <begin position="183"/>
        <end position="335"/>
    </location>
</feature>
<evidence type="ECO:0000313" key="6">
    <source>
        <dbReference type="EMBL" id="ACI17051.1"/>
    </source>
</evidence>
<dbReference type="Gene3D" id="3.30.830.10">
    <property type="entry name" value="Metalloenzyme, LuxS/M16 peptidase-like"/>
    <property type="match status" value="2"/>
</dbReference>
<evidence type="ECO:0000259" key="5">
    <source>
        <dbReference type="Pfam" id="PF05193"/>
    </source>
</evidence>
<dbReference type="Pfam" id="PF05193">
    <property type="entry name" value="Peptidase_M16_C"/>
    <property type="match status" value="1"/>
</dbReference>
<keyword evidence="6" id="KW-0645">Protease</keyword>
<dbReference type="GO" id="GO:0004222">
    <property type="term" value="F:metalloendopeptidase activity"/>
    <property type="evidence" value="ECO:0007669"/>
    <property type="project" value="InterPro"/>
</dbReference>
<dbReference type="Pfam" id="PF00675">
    <property type="entry name" value="Peptidase_M16"/>
    <property type="match status" value="1"/>
</dbReference>
<keyword evidence="6" id="KW-0378">Hydrolase</keyword>
<dbReference type="eggNOG" id="COG0612">
    <property type="taxonomic scope" value="Bacteria"/>
</dbReference>
<dbReference type="PROSITE" id="PS00143">
    <property type="entry name" value="INSULINASE"/>
    <property type="match status" value="1"/>
</dbReference>
<accession>B5Y7Z9</accession>
<evidence type="ECO:0000256" key="2">
    <source>
        <dbReference type="ARBA" id="ARBA00007261"/>
    </source>
</evidence>
<proteinExistence type="inferred from homology"/>
<evidence type="ECO:0000256" key="3">
    <source>
        <dbReference type="RuleBase" id="RU004447"/>
    </source>
</evidence>
<dbReference type="PANTHER" id="PTHR11851">
    <property type="entry name" value="METALLOPROTEASE"/>
    <property type="match status" value="1"/>
</dbReference>
<dbReference type="KEGG" id="cpo:COPRO5265_0537"/>
<keyword evidence="7" id="KW-1185">Reference proteome</keyword>
<evidence type="ECO:0000313" key="7">
    <source>
        <dbReference type="Proteomes" id="UP000001732"/>
    </source>
</evidence>
<dbReference type="SUPFAM" id="SSF63411">
    <property type="entry name" value="LuxS/MPP-like metallohydrolase"/>
    <property type="match status" value="2"/>
</dbReference>
<dbReference type="InterPro" id="IPR050361">
    <property type="entry name" value="MPP/UQCRC_Complex"/>
</dbReference>
<dbReference type="STRING" id="309798.COPRO5265_0537"/>
<reference evidence="6 7" key="2">
    <citation type="journal article" date="2014" name="Genome Announc.">
        <title>Complete Genome Sequence of Coprothermobacter proteolyticus DSM 5265.</title>
        <authorList>
            <person name="Alexiev A."/>
            <person name="Coil D.A."/>
            <person name="Badger J.H."/>
            <person name="Enticknap J."/>
            <person name="Ward N."/>
            <person name="Robb F.T."/>
            <person name="Eisen J.A."/>
        </authorList>
    </citation>
    <scope>NUCLEOTIDE SEQUENCE [LARGE SCALE GENOMIC DNA]</scope>
    <source>
        <strain evidence="7">ATCC 35245 / DSM 5265 / OCM 4 / BT</strain>
    </source>
</reference>
<dbReference type="PANTHER" id="PTHR11851:SF49">
    <property type="entry name" value="MITOCHONDRIAL-PROCESSING PEPTIDASE SUBUNIT ALPHA"/>
    <property type="match status" value="1"/>
</dbReference>
<dbReference type="InterPro" id="IPR001431">
    <property type="entry name" value="Pept_M16_Zn_BS"/>
</dbReference>